<keyword evidence="3" id="KW-1185">Reference proteome</keyword>
<evidence type="ECO:0000313" key="3">
    <source>
        <dbReference type="Proteomes" id="UP000503462"/>
    </source>
</evidence>
<dbReference type="Proteomes" id="UP000503462">
    <property type="component" value="Chromosome 1"/>
</dbReference>
<dbReference type="AlphaFoldDB" id="A0A6H0XJR9"/>
<protein>
    <submittedName>
        <fullName evidence="2">Uncharacterized protein</fullName>
    </submittedName>
</protein>
<name>A0A6H0XJR9_9PEZI</name>
<proteinExistence type="predicted"/>
<dbReference type="EMBL" id="CP051139">
    <property type="protein sequence ID" value="QIW94890.1"/>
    <property type="molecule type" value="Genomic_DNA"/>
</dbReference>
<accession>A0A6H0XJR9</accession>
<feature type="region of interest" description="Disordered" evidence="1">
    <location>
        <begin position="48"/>
        <end position="71"/>
    </location>
</feature>
<feature type="compositionally biased region" description="Polar residues" evidence="1">
    <location>
        <begin position="48"/>
        <end position="58"/>
    </location>
</feature>
<gene>
    <name evidence="2" type="ORF">AMS68_000408</name>
</gene>
<evidence type="ECO:0000313" key="2">
    <source>
        <dbReference type="EMBL" id="QIW94890.1"/>
    </source>
</evidence>
<evidence type="ECO:0000256" key="1">
    <source>
        <dbReference type="SAM" id="MobiDB-lite"/>
    </source>
</evidence>
<organism evidence="2 3">
    <name type="scientific">Peltaster fructicola</name>
    <dbReference type="NCBI Taxonomy" id="286661"/>
    <lineage>
        <taxon>Eukaryota</taxon>
        <taxon>Fungi</taxon>
        <taxon>Dikarya</taxon>
        <taxon>Ascomycota</taxon>
        <taxon>Pezizomycotina</taxon>
        <taxon>Dothideomycetes</taxon>
        <taxon>Dothideomycetes incertae sedis</taxon>
        <taxon>Peltaster</taxon>
    </lineage>
</organism>
<reference evidence="2 3" key="1">
    <citation type="journal article" date="2016" name="Sci. Rep.">
        <title>Peltaster fructicola genome reveals evolution from an invasive phytopathogen to an ectophytic parasite.</title>
        <authorList>
            <person name="Xu C."/>
            <person name="Chen H."/>
            <person name="Gleason M.L."/>
            <person name="Xu J.R."/>
            <person name="Liu H."/>
            <person name="Zhang R."/>
            <person name="Sun G."/>
        </authorList>
    </citation>
    <scope>NUCLEOTIDE SEQUENCE [LARGE SCALE GENOMIC DNA]</scope>
    <source>
        <strain evidence="2 3">LNHT1506</strain>
    </source>
</reference>
<sequence length="71" mass="8294">MNKLFQKYDIVQLTLPSECYTSLQLQSRQRVTKKALYPGSLELLRQQSVKQSSTLRTTDSNRKPWTIPHNV</sequence>